<proteinExistence type="predicted"/>
<evidence type="ECO:0000256" key="1">
    <source>
        <dbReference type="SAM" id="MobiDB-lite"/>
    </source>
</evidence>
<organism evidence="2">
    <name type="scientific">Aphanomyces invadans</name>
    <dbReference type="NCBI Taxonomy" id="157072"/>
    <lineage>
        <taxon>Eukaryota</taxon>
        <taxon>Sar</taxon>
        <taxon>Stramenopiles</taxon>
        <taxon>Oomycota</taxon>
        <taxon>Saprolegniomycetes</taxon>
        <taxon>Saprolegniales</taxon>
        <taxon>Verrucalvaceae</taxon>
        <taxon>Aphanomyces</taxon>
    </lineage>
</organism>
<name>A0A024UU71_9STRA</name>
<reference evidence="2" key="1">
    <citation type="submission" date="2013-12" db="EMBL/GenBank/DDBJ databases">
        <title>The Genome Sequence of Aphanomyces invadans NJM9701.</title>
        <authorList>
            <consortium name="The Broad Institute Genomics Platform"/>
            <person name="Russ C."/>
            <person name="Tyler B."/>
            <person name="van West P."/>
            <person name="Dieguez-Uribeondo J."/>
            <person name="Young S.K."/>
            <person name="Zeng Q."/>
            <person name="Gargeya S."/>
            <person name="Fitzgerald M."/>
            <person name="Abouelleil A."/>
            <person name="Alvarado L."/>
            <person name="Chapman S.B."/>
            <person name="Gainer-Dewar J."/>
            <person name="Goldberg J."/>
            <person name="Griggs A."/>
            <person name="Gujja S."/>
            <person name="Hansen M."/>
            <person name="Howarth C."/>
            <person name="Imamovic A."/>
            <person name="Ireland A."/>
            <person name="Larimer J."/>
            <person name="McCowan C."/>
            <person name="Murphy C."/>
            <person name="Pearson M."/>
            <person name="Poon T.W."/>
            <person name="Priest M."/>
            <person name="Roberts A."/>
            <person name="Saif S."/>
            <person name="Shea T."/>
            <person name="Sykes S."/>
            <person name="Wortman J."/>
            <person name="Nusbaum C."/>
            <person name="Birren B."/>
        </authorList>
    </citation>
    <scope>NUCLEOTIDE SEQUENCE [LARGE SCALE GENOMIC DNA]</scope>
    <source>
        <strain evidence="2">NJM9701</strain>
    </source>
</reference>
<protein>
    <submittedName>
        <fullName evidence="2">Uncharacterized protein</fullName>
    </submittedName>
</protein>
<sequence>MPPAAREAIDDFVAFVTKRVEMRHSEGLALLVKAYAAGEATALCNDLVDEFVNEASNVVIYAKNRPSTSPAPFPSSSPPKKCPHCDATPASPTADVVRAVLATTTPDRVDFNENLHGFLRDHGQAMWERYFSLPDRESPRSTARLRAAIQAFGLLVHELYVLEGVDGFRFLAHYPHPSWPILSEHSLLPYNFQGKNFLR</sequence>
<feature type="region of interest" description="Disordered" evidence="1">
    <location>
        <begin position="67"/>
        <end position="87"/>
    </location>
</feature>
<dbReference type="EMBL" id="KI913952">
    <property type="protein sequence ID" value="ETW10071.1"/>
    <property type="molecule type" value="Genomic_DNA"/>
</dbReference>
<dbReference type="AlphaFoldDB" id="A0A024UU71"/>
<dbReference type="VEuPathDB" id="FungiDB:H310_00457"/>
<dbReference type="RefSeq" id="XP_008861482.1">
    <property type="nucleotide sequence ID" value="XM_008863260.1"/>
</dbReference>
<dbReference type="OrthoDB" id="59463at2759"/>
<accession>A0A024UU71</accession>
<dbReference type="GeneID" id="20077507"/>
<gene>
    <name evidence="2" type="ORF">H310_00457</name>
</gene>
<evidence type="ECO:0000313" key="2">
    <source>
        <dbReference type="EMBL" id="ETW10071.1"/>
    </source>
</evidence>